<dbReference type="GO" id="GO:0003723">
    <property type="term" value="F:RNA binding"/>
    <property type="evidence" value="ECO:0007669"/>
    <property type="project" value="UniProtKB-KW"/>
</dbReference>
<dbReference type="OrthoDB" id="377209at2759"/>
<feature type="compositionally biased region" description="Gly residues" evidence="2">
    <location>
        <begin position="65"/>
        <end position="85"/>
    </location>
</feature>
<feature type="compositionally biased region" description="Polar residues" evidence="2">
    <location>
        <begin position="331"/>
        <end position="348"/>
    </location>
</feature>
<feature type="compositionally biased region" description="Basic and acidic residues" evidence="2">
    <location>
        <begin position="722"/>
        <end position="738"/>
    </location>
</feature>
<dbReference type="InterPro" id="IPR000061">
    <property type="entry name" value="Surp"/>
</dbReference>
<keyword evidence="1" id="KW-0694">RNA-binding</keyword>
<dbReference type="GeneID" id="27693981"/>
<dbReference type="InterPro" id="IPR006569">
    <property type="entry name" value="CID_dom"/>
</dbReference>
<feature type="region of interest" description="Disordered" evidence="2">
    <location>
        <begin position="154"/>
        <end position="182"/>
    </location>
</feature>
<dbReference type="InterPro" id="IPR035967">
    <property type="entry name" value="SWAP/Surp_sf"/>
</dbReference>
<evidence type="ECO:0000313" key="4">
    <source>
        <dbReference type="EMBL" id="KIW97469.1"/>
    </source>
</evidence>
<evidence type="ECO:0000259" key="3">
    <source>
        <dbReference type="PROSITE" id="PS51391"/>
    </source>
</evidence>
<dbReference type="VEuPathDB" id="FungiDB:Z519_01053"/>
<dbReference type="Gene3D" id="1.10.10.790">
    <property type="entry name" value="Surp module"/>
    <property type="match status" value="1"/>
</dbReference>
<dbReference type="HOGENOM" id="CLU_007957_0_0_1"/>
<reference evidence="4" key="1">
    <citation type="submission" date="2015-01" db="EMBL/GenBank/DDBJ databases">
        <title>The Genome Sequence of Cladophialophora bantiana CBS 173.52.</title>
        <authorList>
            <consortium name="The Broad Institute Genomics Platform"/>
            <person name="Cuomo C."/>
            <person name="de Hoog S."/>
            <person name="Gorbushina A."/>
            <person name="Stielow B."/>
            <person name="Teixiera M."/>
            <person name="Abouelleil A."/>
            <person name="Chapman S.B."/>
            <person name="Priest M."/>
            <person name="Young S.K."/>
            <person name="Wortman J."/>
            <person name="Nusbaum C."/>
            <person name="Birren B."/>
        </authorList>
    </citation>
    <scope>NUCLEOTIDE SEQUENCE [LARGE SCALE GENOMIC DNA]</scope>
    <source>
        <strain evidence="4">CBS 173.52</strain>
    </source>
</reference>
<feature type="region of interest" description="Disordered" evidence="2">
    <location>
        <begin position="298"/>
        <end position="348"/>
    </location>
</feature>
<feature type="region of interest" description="Disordered" evidence="2">
    <location>
        <begin position="1"/>
        <end position="131"/>
    </location>
</feature>
<feature type="compositionally biased region" description="Basic and acidic residues" evidence="2">
    <location>
        <begin position="19"/>
        <end position="38"/>
    </location>
</feature>
<evidence type="ECO:0000256" key="1">
    <source>
        <dbReference type="ARBA" id="ARBA00022884"/>
    </source>
</evidence>
<gene>
    <name evidence="4" type="ORF">Z519_01053</name>
</gene>
<dbReference type="Gene3D" id="1.25.40.90">
    <property type="match status" value="1"/>
</dbReference>
<organism evidence="4">
    <name type="scientific">Cladophialophora bantiana (strain ATCC 10958 / CBS 173.52 / CDC B-1940 / NIH 8579)</name>
    <name type="common">Xylohypha bantiana</name>
    <dbReference type="NCBI Taxonomy" id="1442370"/>
    <lineage>
        <taxon>Eukaryota</taxon>
        <taxon>Fungi</taxon>
        <taxon>Dikarya</taxon>
        <taxon>Ascomycota</taxon>
        <taxon>Pezizomycotina</taxon>
        <taxon>Eurotiomycetes</taxon>
        <taxon>Chaetothyriomycetidae</taxon>
        <taxon>Chaetothyriales</taxon>
        <taxon>Herpotrichiellaceae</taxon>
        <taxon>Cladophialophora</taxon>
    </lineage>
</organism>
<evidence type="ECO:0000256" key="2">
    <source>
        <dbReference type="SAM" id="MobiDB-lite"/>
    </source>
</evidence>
<feature type="region of interest" description="Disordered" evidence="2">
    <location>
        <begin position="782"/>
        <end position="930"/>
    </location>
</feature>
<feature type="compositionally biased region" description="Basic and acidic residues" evidence="2">
    <location>
        <begin position="577"/>
        <end position="606"/>
    </location>
</feature>
<protein>
    <recommendedName>
        <fullName evidence="3">CID domain-containing protein</fullName>
    </recommendedName>
</protein>
<dbReference type="EMBL" id="KN846981">
    <property type="protein sequence ID" value="KIW97469.1"/>
    <property type="molecule type" value="Genomic_DNA"/>
</dbReference>
<feature type="compositionally biased region" description="Basic and acidic residues" evidence="2">
    <location>
        <begin position="154"/>
        <end position="171"/>
    </location>
</feature>
<dbReference type="InterPro" id="IPR051485">
    <property type="entry name" value="SR-CTD_assoc_factor"/>
</dbReference>
<feature type="region of interest" description="Disordered" evidence="2">
    <location>
        <begin position="576"/>
        <end position="622"/>
    </location>
</feature>
<feature type="compositionally biased region" description="Acidic residues" evidence="2">
    <location>
        <begin position="837"/>
        <end position="846"/>
    </location>
</feature>
<dbReference type="Pfam" id="PF01805">
    <property type="entry name" value="Surp"/>
    <property type="match status" value="1"/>
</dbReference>
<dbReference type="PROSITE" id="PS51391">
    <property type="entry name" value="CID"/>
    <property type="match status" value="1"/>
</dbReference>
<feature type="domain" description="CID" evidence="3">
    <location>
        <begin position="513"/>
        <end position="718"/>
    </location>
</feature>
<feature type="region of interest" description="Disordered" evidence="2">
    <location>
        <begin position="718"/>
        <end position="738"/>
    </location>
</feature>
<dbReference type="SUPFAM" id="SSF109905">
    <property type="entry name" value="Surp module (SWAP domain)"/>
    <property type="match status" value="1"/>
</dbReference>
<dbReference type="PANTHER" id="PTHR23140:SF0">
    <property type="entry name" value="U2 SNRNP-ASSOCIATED SURP MOTIF-CONTAINING PROTEIN"/>
    <property type="match status" value="1"/>
</dbReference>
<dbReference type="PANTHER" id="PTHR23140">
    <property type="entry name" value="RNA PROCESSING PROTEIN LD23810P"/>
    <property type="match status" value="1"/>
</dbReference>
<proteinExistence type="predicted"/>
<accession>A0A0D2IL17</accession>
<sequence length="930" mass="102173">MPLSNNDVSSKVGPSAKKSIFERQKAEAEAKKAREKAETAAVLEDFVKSFEDDGNQTSSFPSKRGTGGESRGGFGSAGGTYGPSGPGKRHFTSSGLKSGPGTLGPSASLPKSGPGSLGPAPGFGKKRHYDEYSGRDWDRERDRDRDRRDRVFSYSDGRDADNRRDSRTFAHDDEEDTRDTDELKAAAKPTLHLSSLPPGTSPAVVKALFTPSPLTVENVRILPPGPGLTTERKSISAIVTLVAETPAADIETVVSHLQNKYLGFGFNLSISRHLSSAALTGISALGSNVPSANLNNLPFGAKPIPQHTSLSRAPPPSQGSTGHRFAPPASYASSTPYGPRSMNTFPPTQVTVQVPNDLRQLRLIHKTIEALLTYGPEFEALLMSRPQIQRDERWAWLWNSRSMGGVYYRWRLWEILTDAKSRRKQRYTAYGTRQLQGDVLFEGQATWIPPEEDLKFEYTTHLEEFISDEDYNSSDEEDIDDDRGGGLARRYHDHQKVANVSDSTAENDGTGYLNPLAKTKLIHLLSRLPETNAKLRRGDVARVTGFAIEHAGAGADEVAELVTRNVVRPFCYSVTRPKGDTDAGDHHHDDENSDGTPKHLWDKEPSTTEEPNQPSKTKEMDTSPASLIGLYLISDILSASSTSGVRHAWRYRSLLQHQLLAQNVLPVLGKLPQKYEWGKLKAEKWKRQVQVVLGLWEGWCVFEEARMKEMMEGFLHPPLTEQEQKAKAEQEAERDRQRERERAAIGGVSRWRSVGDAVSNSGFEIDGKPIPSTSVLAHATRAADDGDVEMSMDGTPMADDDDEDVAEAGAGVDVEFDDDGDTVLTDENIDGVPMADSSDDEHEDGEEARRQKDPRPPLQEEGGSNAKTALEAEPEVKPVTAARVQAQPQPQPQGDSPDRAAKPSPLPSTTLTSQGRRVRPKAVDFDDMFE</sequence>
<dbReference type="GO" id="GO:0005634">
    <property type="term" value="C:nucleus"/>
    <property type="evidence" value="ECO:0007669"/>
    <property type="project" value="TreeGrafter"/>
</dbReference>
<dbReference type="InterPro" id="IPR008942">
    <property type="entry name" value="ENTH_VHS"/>
</dbReference>
<dbReference type="RefSeq" id="XP_016624138.1">
    <property type="nucleotide sequence ID" value="XM_016758810.1"/>
</dbReference>
<dbReference type="AlphaFoldDB" id="A0A0D2IL17"/>
<dbReference type="GO" id="GO:0006396">
    <property type="term" value="P:RNA processing"/>
    <property type="evidence" value="ECO:0007669"/>
    <property type="project" value="InterPro"/>
</dbReference>
<name>A0A0D2IL17_CLAB1</name>